<evidence type="ECO:0000313" key="2">
    <source>
        <dbReference type="Proteomes" id="UP000693715"/>
    </source>
</evidence>
<evidence type="ECO:0000313" key="1">
    <source>
        <dbReference type="EMBL" id="QXF34378.1"/>
    </source>
</evidence>
<organism evidence="1 2">
    <name type="scientific">Photorhabdus akhurstii</name>
    <dbReference type="NCBI Taxonomy" id="171438"/>
    <lineage>
        <taxon>Bacteria</taxon>
        <taxon>Pseudomonadati</taxon>
        <taxon>Pseudomonadota</taxon>
        <taxon>Gammaproteobacteria</taxon>
        <taxon>Enterobacterales</taxon>
        <taxon>Morganellaceae</taxon>
        <taxon>Photorhabdus</taxon>
    </lineage>
</organism>
<proteinExistence type="predicted"/>
<dbReference type="Proteomes" id="UP000693715">
    <property type="component" value="Chromosome"/>
</dbReference>
<keyword evidence="2" id="KW-1185">Reference proteome</keyword>
<gene>
    <name evidence="1" type="ORF">B0X70_15415</name>
</gene>
<dbReference type="EMBL" id="CP020335">
    <property type="protein sequence ID" value="QXF34378.1"/>
    <property type="molecule type" value="Genomic_DNA"/>
</dbReference>
<reference evidence="1 2" key="1">
    <citation type="submission" date="2017-03" db="EMBL/GenBank/DDBJ databases">
        <title>Genome comparison of Photorhabdus luminescens strain 0813-124 phase variants.</title>
        <authorList>
            <person name="Chien C.-C."/>
            <person name="Chen W.-J."/>
            <person name="Shih M.-C."/>
            <person name="Hsieh F.-C."/>
        </authorList>
    </citation>
    <scope>NUCLEOTIDE SEQUENCE [LARGE SCALE GENOMIC DNA]</scope>
    <source>
        <strain evidence="1 2">0813-124 phase II</strain>
    </source>
</reference>
<accession>A0ABX8LVY0</accession>
<name>A0ABX8LVY0_9GAMM</name>
<protein>
    <submittedName>
        <fullName evidence="1">Uncharacterized protein</fullName>
    </submittedName>
</protein>
<sequence>MEGVSFNPGLRRKSDYELFKPYNLVCDIEITLSKKYAKIDKYAVILDKSAVKHIGWNDYNINTDKEIR</sequence>